<keyword evidence="1" id="KW-0175">Coiled coil</keyword>
<name>A0A1X2G381_9FUNG</name>
<dbReference type="EMBL" id="MCGT01000054">
    <property type="protein sequence ID" value="ORX43544.1"/>
    <property type="molecule type" value="Genomic_DNA"/>
</dbReference>
<keyword evidence="4" id="KW-1185">Reference proteome</keyword>
<feature type="compositionally biased region" description="Polar residues" evidence="2">
    <location>
        <begin position="54"/>
        <end position="64"/>
    </location>
</feature>
<feature type="compositionally biased region" description="Low complexity" evidence="2">
    <location>
        <begin position="65"/>
        <end position="76"/>
    </location>
</feature>
<evidence type="ECO:0000256" key="1">
    <source>
        <dbReference type="SAM" id="Coils"/>
    </source>
</evidence>
<proteinExistence type="predicted"/>
<evidence type="ECO:0000313" key="3">
    <source>
        <dbReference type="EMBL" id="ORX43544.1"/>
    </source>
</evidence>
<evidence type="ECO:0000313" key="4">
    <source>
        <dbReference type="Proteomes" id="UP000242146"/>
    </source>
</evidence>
<comment type="caution">
    <text evidence="3">The sequence shown here is derived from an EMBL/GenBank/DDBJ whole genome shotgun (WGS) entry which is preliminary data.</text>
</comment>
<sequence>MSPSATVKPSIDPEDEGNVQTWLKELETAEKLMDDLEAKTSQLDAKLNGLLAELQTTGPSVDTFSNPEGNSSENPS</sequence>
<feature type="coiled-coil region" evidence="1">
    <location>
        <begin position="19"/>
        <end position="53"/>
    </location>
</feature>
<organism evidence="3 4">
    <name type="scientific">Hesseltinella vesiculosa</name>
    <dbReference type="NCBI Taxonomy" id="101127"/>
    <lineage>
        <taxon>Eukaryota</taxon>
        <taxon>Fungi</taxon>
        <taxon>Fungi incertae sedis</taxon>
        <taxon>Mucoromycota</taxon>
        <taxon>Mucoromycotina</taxon>
        <taxon>Mucoromycetes</taxon>
        <taxon>Mucorales</taxon>
        <taxon>Cunninghamellaceae</taxon>
        <taxon>Hesseltinella</taxon>
    </lineage>
</organism>
<dbReference type="AlphaFoldDB" id="A0A1X2G381"/>
<dbReference type="Proteomes" id="UP000242146">
    <property type="component" value="Unassembled WGS sequence"/>
</dbReference>
<evidence type="ECO:0000256" key="2">
    <source>
        <dbReference type="SAM" id="MobiDB-lite"/>
    </source>
</evidence>
<gene>
    <name evidence="3" type="ORF">DM01DRAFT_301753</name>
</gene>
<protein>
    <submittedName>
        <fullName evidence="3">Uncharacterized protein</fullName>
    </submittedName>
</protein>
<dbReference type="OrthoDB" id="2236024at2759"/>
<accession>A0A1X2G381</accession>
<reference evidence="3 4" key="1">
    <citation type="submission" date="2016-07" db="EMBL/GenBank/DDBJ databases">
        <title>Pervasive Adenine N6-methylation of Active Genes in Fungi.</title>
        <authorList>
            <consortium name="DOE Joint Genome Institute"/>
            <person name="Mondo S.J."/>
            <person name="Dannebaum R.O."/>
            <person name="Kuo R.C."/>
            <person name="Labutti K."/>
            <person name="Haridas S."/>
            <person name="Kuo A."/>
            <person name="Salamov A."/>
            <person name="Ahrendt S.R."/>
            <person name="Lipzen A."/>
            <person name="Sullivan W."/>
            <person name="Andreopoulos W.B."/>
            <person name="Clum A."/>
            <person name="Lindquist E."/>
            <person name="Daum C."/>
            <person name="Ramamoorthy G.K."/>
            <person name="Gryganskyi A."/>
            <person name="Culley D."/>
            <person name="Magnuson J.K."/>
            <person name="James T.Y."/>
            <person name="O'Malley M.A."/>
            <person name="Stajich J.E."/>
            <person name="Spatafora J.W."/>
            <person name="Visel A."/>
            <person name="Grigoriev I.V."/>
        </authorList>
    </citation>
    <scope>NUCLEOTIDE SEQUENCE [LARGE SCALE GENOMIC DNA]</scope>
    <source>
        <strain evidence="3 4">NRRL 3301</strain>
    </source>
</reference>
<feature type="region of interest" description="Disordered" evidence="2">
    <location>
        <begin position="54"/>
        <end position="76"/>
    </location>
</feature>